<evidence type="ECO:0000313" key="1">
    <source>
        <dbReference type="EMBL" id="MCT2559415.1"/>
    </source>
</evidence>
<accession>A0A9X2W1W5</accession>
<reference evidence="1" key="1">
    <citation type="submission" date="2022-09" db="EMBL/GenBank/DDBJ databases">
        <title>The genome sequence of Tsuneonella sp. YG55.</title>
        <authorList>
            <person name="Liu Y."/>
        </authorList>
    </citation>
    <scope>NUCLEOTIDE SEQUENCE</scope>
    <source>
        <strain evidence="1">YG55</strain>
    </source>
</reference>
<dbReference type="GO" id="GO:0003677">
    <property type="term" value="F:DNA binding"/>
    <property type="evidence" value="ECO:0007669"/>
    <property type="project" value="InterPro"/>
</dbReference>
<dbReference type="EMBL" id="JAOAMV010000005">
    <property type="protein sequence ID" value="MCT2559415.1"/>
    <property type="molecule type" value="Genomic_DNA"/>
</dbReference>
<name>A0A9X2W1W5_9SPHN</name>
<sequence>MRAARALIGWTAEDLAEQSGVGWATIQRLETSDGVPPFRRGTLARVKATLETEGVEFVGDPLTSPGVRLRCSVAP</sequence>
<evidence type="ECO:0000313" key="2">
    <source>
        <dbReference type="Proteomes" id="UP001142648"/>
    </source>
</evidence>
<proteinExistence type="predicted"/>
<dbReference type="InterPro" id="IPR001387">
    <property type="entry name" value="Cro/C1-type_HTH"/>
</dbReference>
<dbReference type="Proteomes" id="UP001142648">
    <property type="component" value="Unassembled WGS sequence"/>
</dbReference>
<gene>
    <name evidence="1" type="ORF">N0B51_10535</name>
</gene>
<comment type="caution">
    <text evidence="1">The sequence shown here is derived from an EMBL/GenBank/DDBJ whole genome shotgun (WGS) entry which is preliminary data.</text>
</comment>
<dbReference type="CDD" id="cd00093">
    <property type="entry name" value="HTH_XRE"/>
    <property type="match status" value="1"/>
</dbReference>
<organism evidence="1 2">
    <name type="scientific">Tsuneonella litorea</name>
    <dbReference type="NCBI Taxonomy" id="2976475"/>
    <lineage>
        <taxon>Bacteria</taxon>
        <taxon>Pseudomonadati</taxon>
        <taxon>Pseudomonadota</taxon>
        <taxon>Alphaproteobacteria</taxon>
        <taxon>Sphingomonadales</taxon>
        <taxon>Erythrobacteraceae</taxon>
        <taxon>Tsuneonella</taxon>
    </lineage>
</organism>
<keyword evidence="2" id="KW-1185">Reference proteome</keyword>
<dbReference type="SUPFAM" id="SSF47413">
    <property type="entry name" value="lambda repressor-like DNA-binding domains"/>
    <property type="match status" value="1"/>
</dbReference>
<protein>
    <submittedName>
        <fullName evidence="1">Helix-turn-helix domain-containing protein</fullName>
    </submittedName>
</protein>
<dbReference type="Gene3D" id="1.10.260.40">
    <property type="entry name" value="lambda repressor-like DNA-binding domains"/>
    <property type="match status" value="1"/>
</dbReference>
<dbReference type="InterPro" id="IPR010982">
    <property type="entry name" value="Lambda_DNA-bd_dom_sf"/>
</dbReference>
<dbReference type="AlphaFoldDB" id="A0A9X2W1W5"/>